<feature type="transmembrane region" description="Helical" evidence="1">
    <location>
        <begin position="21"/>
        <end position="39"/>
    </location>
</feature>
<comment type="caution">
    <text evidence="3">The sequence shown here is derived from an EMBL/GenBank/DDBJ whole genome shotgun (WGS) entry which is preliminary data.</text>
</comment>
<dbReference type="Pfam" id="PF01757">
    <property type="entry name" value="Acyl_transf_3"/>
    <property type="match status" value="1"/>
</dbReference>
<dbReference type="GO" id="GO:0016746">
    <property type="term" value="F:acyltransferase activity"/>
    <property type="evidence" value="ECO:0007669"/>
    <property type="project" value="UniProtKB-KW"/>
</dbReference>
<keyword evidence="1" id="KW-0472">Membrane</keyword>
<feature type="transmembrane region" description="Helical" evidence="1">
    <location>
        <begin position="198"/>
        <end position="219"/>
    </location>
</feature>
<feature type="domain" description="Acyltransferase 3" evidence="2">
    <location>
        <begin position="18"/>
        <end position="319"/>
    </location>
</feature>
<organism evidence="3 4">
    <name type="scientific">Nocardioides nanhaiensis</name>
    <dbReference type="NCBI Taxonomy" id="1476871"/>
    <lineage>
        <taxon>Bacteria</taxon>
        <taxon>Bacillati</taxon>
        <taxon>Actinomycetota</taxon>
        <taxon>Actinomycetes</taxon>
        <taxon>Propionibacteriales</taxon>
        <taxon>Nocardioidaceae</taxon>
        <taxon>Nocardioides</taxon>
    </lineage>
</organism>
<gene>
    <name evidence="3" type="ORF">GCM10023226_36150</name>
</gene>
<dbReference type="PANTHER" id="PTHR23028">
    <property type="entry name" value="ACETYLTRANSFERASE"/>
    <property type="match status" value="1"/>
</dbReference>
<feature type="transmembrane region" description="Helical" evidence="1">
    <location>
        <begin position="169"/>
        <end position="192"/>
    </location>
</feature>
<keyword evidence="3" id="KW-0808">Transferase</keyword>
<name>A0ABP8WSR9_9ACTN</name>
<feature type="transmembrane region" description="Helical" evidence="1">
    <location>
        <begin position="89"/>
        <end position="109"/>
    </location>
</feature>
<keyword evidence="1" id="KW-0812">Transmembrane</keyword>
<evidence type="ECO:0000313" key="3">
    <source>
        <dbReference type="EMBL" id="GAA4694666.1"/>
    </source>
</evidence>
<dbReference type="EMBL" id="BAABIM010000004">
    <property type="protein sequence ID" value="GAA4694666.1"/>
    <property type="molecule type" value="Genomic_DNA"/>
</dbReference>
<sequence length="347" mass="38204">MLFGVQSMGEAFERRPNALNGLRLGLALVVLLWHSILLTDRSWLSWPLHQLLEEVPVDAFFAVSGFLLARSWTKRPRALEFALARASRLLPGLWLCLALTAAVIAPVVAPESTLRDRATYALGNAGVYMSHRGLAEDGQYLNLSLWSLWWECCCYASMLVLGSRRALTAATVAAIACVLWSWLLVLTVAGVWSAIPGTLWVSAVPRLGLMFALGALIWLVRARVPVSGNLAAVASVVLFSSLLMPNYHLLGAPSVAYLCLWASLAVGARRWARPNVDLSYGTYLYGFPLQVVLVRHGVDHWVPLTLAAAPLATAMAWISWKACEAPALRWMQEHRRPRRREPSGLST</sequence>
<feature type="transmembrane region" description="Helical" evidence="1">
    <location>
        <begin position="226"/>
        <end position="244"/>
    </location>
</feature>
<feature type="transmembrane region" description="Helical" evidence="1">
    <location>
        <begin position="250"/>
        <end position="268"/>
    </location>
</feature>
<dbReference type="PANTHER" id="PTHR23028:SF53">
    <property type="entry name" value="ACYL_TRANSF_3 DOMAIN-CONTAINING PROTEIN"/>
    <property type="match status" value="1"/>
</dbReference>
<evidence type="ECO:0000256" key="1">
    <source>
        <dbReference type="SAM" id="Phobius"/>
    </source>
</evidence>
<protein>
    <submittedName>
        <fullName evidence="3">Acyltransferase</fullName>
    </submittedName>
</protein>
<keyword evidence="1" id="KW-1133">Transmembrane helix</keyword>
<dbReference type="InterPro" id="IPR002656">
    <property type="entry name" value="Acyl_transf_3_dom"/>
</dbReference>
<keyword evidence="3" id="KW-0012">Acyltransferase</keyword>
<proteinExistence type="predicted"/>
<evidence type="ECO:0000313" key="4">
    <source>
        <dbReference type="Proteomes" id="UP001500621"/>
    </source>
</evidence>
<reference evidence="4" key="1">
    <citation type="journal article" date="2019" name="Int. J. Syst. Evol. Microbiol.">
        <title>The Global Catalogue of Microorganisms (GCM) 10K type strain sequencing project: providing services to taxonomists for standard genome sequencing and annotation.</title>
        <authorList>
            <consortium name="The Broad Institute Genomics Platform"/>
            <consortium name="The Broad Institute Genome Sequencing Center for Infectious Disease"/>
            <person name="Wu L."/>
            <person name="Ma J."/>
        </authorList>
    </citation>
    <scope>NUCLEOTIDE SEQUENCE [LARGE SCALE GENOMIC DNA]</scope>
    <source>
        <strain evidence="4">JCM 18127</strain>
    </source>
</reference>
<accession>A0ABP8WSR9</accession>
<keyword evidence="4" id="KW-1185">Reference proteome</keyword>
<evidence type="ECO:0000259" key="2">
    <source>
        <dbReference type="Pfam" id="PF01757"/>
    </source>
</evidence>
<dbReference type="InterPro" id="IPR050879">
    <property type="entry name" value="Acyltransferase_3"/>
</dbReference>
<dbReference type="Proteomes" id="UP001500621">
    <property type="component" value="Unassembled WGS sequence"/>
</dbReference>